<dbReference type="PANTHER" id="PTHR44846">
    <property type="entry name" value="MANNOSYL-D-GLYCERATE TRANSPORT/METABOLISM SYSTEM REPRESSOR MNGR-RELATED"/>
    <property type="match status" value="1"/>
</dbReference>
<feature type="domain" description="HTH gntR-type" evidence="4">
    <location>
        <begin position="13"/>
        <end position="81"/>
    </location>
</feature>
<accession>A0A0U4WNP6</accession>
<dbReference type="RefSeq" id="WP_059314506.1">
    <property type="nucleotide sequence ID" value="NZ_CP013987.1"/>
</dbReference>
<dbReference type="SMART" id="SM00866">
    <property type="entry name" value="UTRA"/>
    <property type="match status" value="1"/>
</dbReference>
<keyword evidence="1" id="KW-0805">Transcription regulation</keyword>
<dbReference type="InterPro" id="IPR036390">
    <property type="entry name" value="WH_DNA-bd_sf"/>
</dbReference>
<dbReference type="SUPFAM" id="SSF64288">
    <property type="entry name" value="Chorismate lyase-like"/>
    <property type="match status" value="1"/>
</dbReference>
<dbReference type="Proteomes" id="UP000064137">
    <property type="component" value="Chromosome"/>
</dbReference>
<dbReference type="SMART" id="SM00345">
    <property type="entry name" value="HTH_GNTR"/>
    <property type="match status" value="1"/>
</dbReference>
<keyword evidence="3" id="KW-0804">Transcription</keyword>
<organism evidence="5 6">
    <name type="scientific">Pseudomonas oryzihabitans</name>
    <dbReference type="NCBI Taxonomy" id="47885"/>
    <lineage>
        <taxon>Bacteria</taxon>
        <taxon>Pseudomonadati</taxon>
        <taxon>Pseudomonadota</taxon>
        <taxon>Gammaproteobacteria</taxon>
        <taxon>Pseudomonadales</taxon>
        <taxon>Pseudomonadaceae</taxon>
        <taxon>Pseudomonas</taxon>
    </lineage>
</organism>
<dbReference type="GO" id="GO:0003677">
    <property type="term" value="F:DNA binding"/>
    <property type="evidence" value="ECO:0007669"/>
    <property type="project" value="UniProtKB-KW"/>
</dbReference>
<dbReference type="PANTHER" id="PTHR44846:SF7">
    <property type="entry name" value="TRANSCRIPTIONAL REGULATOR OF 2-AMINOETHYLPHOSPHONATE DEGRADATION OPERONS-RELATED"/>
    <property type="match status" value="1"/>
</dbReference>
<dbReference type="GO" id="GO:0045892">
    <property type="term" value="P:negative regulation of DNA-templated transcription"/>
    <property type="evidence" value="ECO:0007669"/>
    <property type="project" value="TreeGrafter"/>
</dbReference>
<dbReference type="AlphaFoldDB" id="A0A0U4WNP6"/>
<evidence type="ECO:0000259" key="4">
    <source>
        <dbReference type="PROSITE" id="PS50949"/>
    </source>
</evidence>
<name>A0A0U4WNP6_9PSED</name>
<dbReference type="PRINTS" id="PR00035">
    <property type="entry name" value="HTHGNTR"/>
</dbReference>
<proteinExistence type="predicted"/>
<evidence type="ECO:0000313" key="5">
    <source>
        <dbReference type="EMBL" id="ALZ84307.1"/>
    </source>
</evidence>
<dbReference type="Pfam" id="PF00392">
    <property type="entry name" value="GntR"/>
    <property type="match status" value="1"/>
</dbReference>
<protein>
    <submittedName>
        <fullName evidence="5">MFS transporter</fullName>
    </submittedName>
</protein>
<evidence type="ECO:0000256" key="3">
    <source>
        <dbReference type="ARBA" id="ARBA00023163"/>
    </source>
</evidence>
<evidence type="ECO:0000256" key="2">
    <source>
        <dbReference type="ARBA" id="ARBA00023125"/>
    </source>
</evidence>
<dbReference type="InterPro" id="IPR028978">
    <property type="entry name" value="Chorismate_lyase_/UTRA_dom_sf"/>
</dbReference>
<dbReference type="InterPro" id="IPR011663">
    <property type="entry name" value="UTRA"/>
</dbReference>
<dbReference type="SUPFAM" id="SSF46785">
    <property type="entry name" value="Winged helix' DNA-binding domain"/>
    <property type="match status" value="1"/>
</dbReference>
<dbReference type="Gene3D" id="1.10.10.10">
    <property type="entry name" value="Winged helix-like DNA-binding domain superfamily/Winged helix DNA-binding domain"/>
    <property type="match status" value="1"/>
</dbReference>
<dbReference type="KEGG" id="por:APT59_08835"/>
<evidence type="ECO:0000313" key="6">
    <source>
        <dbReference type="Proteomes" id="UP000064137"/>
    </source>
</evidence>
<reference evidence="5 6" key="1">
    <citation type="submission" date="2016-01" db="EMBL/GenBank/DDBJ databases">
        <title>Annotation of Pseudomonas oryzihabitans USDA-ARS-USMARC-56511.</title>
        <authorList>
            <person name="Harhay G.P."/>
            <person name="Harhay D.M."/>
            <person name="Smith T.P.L."/>
            <person name="Bono J.L."/>
            <person name="Heaton M.P."/>
            <person name="Clawson M.L."/>
            <person name="Chitko-Mckown C.G."/>
            <person name="Capik S.F."/>
            <person name="DeDonder K.D."/>
            <person name="Apley M.D."/>
            <person name="Lubbers B.V."/>
            <person name="White B.J."/>
            <person name="Larson R.L."/>
        </authorList>
    </citation>
    <scope>NUCLEOTIDE SEQUENCE [LARGE SCALE GENOMIC DNA]</scope>
    <source>
        <strain evidence="5 6">USDA-ARS-USMARC-56511</strain>
    </source>
</reference>
<dbReference type="CDD" id="cd07377">
    <property type="entry name" value="WHTH_GntR"/>
    <property type="match status" value="1"/>
</dbReference>
<keyword evidence="2" id="KW-0238">DNA-binding</keyword>
<evidence type="ECO:0000256" key="1">
    <source>
        <dbReference type="ARBA" id="ARBA00023015"/>
    </source>
</evidence>
<dbReference type="EMBL" id="CP013987">
    <property type="protein sequence ID" value="ALZ84307.1"/>
    <property type="molecule type" value="Genomic_DNA"/>
</dbReference>
<dbReference type="PROSITE" id="PS50949">
    <property type="entry name" value="HTH_GNTR"/>
    <property type="match status" value="1"/>
</dbReference>
<dbReference type="Gene3D" id="3.40.1410.10">
    <property type="entry name" value="Chorismate lyase-like"/>
    <property type="match status" value="1"/>
</dbReference>
<dbReference type="InterPro" id="IPR050679">
    <property type="entry name" value="Bact_HTH_transcr_reg"/>
</dbReference>
<gene>
    <name evidence="5" type="ORF">APT59_08835</name>
</gene>
<dbReference type="Pfam" id="PF07702">
    <property type="entry name" value="UTRA"/>
    <property type="match status" value="1"/>
</dbReference>
<sequence length="245" mass="28045">MHQSETGLVQKSAPGAGAIRRALQEQIAHGLLPAMERLPSERQLSELFATTRITLREALLQLEALGLIYREERRGWFVAPPRLAYNPLARTHFHAMVEAQGRRPATEVLAARQLLASAEVCRLLELPALSSVYQIRRVRRIDGRLVLYVEHYLNAAYFPGLLEHDLQRSLTELYRDRYDIRYGEVRFEILPTALLPEAAQALRVAQGSPALHITRINHDHQGRLIDCDLEFWRHDAIQVRVEVPD</sequence>
<dbReference type="OrthoDB" id="9784545at2"/>
<dbReference type="InterPro" id="IPR036388">
    <property type="entry name" value="WH-like_DNA-bd_sf"/>
</dbReference>
<dbReference type="InterPro" id="IPR000524">
    <property type="entry name" value="Tscrpt_reg_HTH_GntR"/>
</dbReference>
<dbReference type="GO" id="GO:0003700">
    <property type="term" value="F:DNA-binding transcription factor activity"/>
    <property type="evidence" value="ECO:0007669"/>
    <property type="project" value="InterPro"/>
</dbReference>